<proteinExistence type="predicted"/>
<comment type="caution">
    <text evidence="1">The sequence shown here is derived from an EMBL/GenBank/DDBJ whole genome shotgun (WGS) entry which is preliminary data.</text>
</comment>
<keyword evidence="2" id="KW-1185">Reference proteome</keyword>
<reference evidence="1 2" key="1">
    <citation type="submission" date="2018-03" db="EMBL/GenBank/DDBJ databases">
        <title>Genomic Encyclopedia of Archaeal and Bacterial Type Strains, Phase II (KMG-II): from individual species to whole genera.</title>
        <authorList>
            <person name="Goeker M."/>
        </authorList>
    </citation>
    <scope>NUCLEOTIDE SEQUENCE [LARGE SCALE GENOMIC DNA]</scope>
    <source>
        <strain evidence="1 2">DSM 101533</strain>
    </source>
</reference>
<dbReference type="Proteomes" id="UP000238007">
    <property type="component" value="Unassembled WGS sequence"/>
</dbReference>
<sequence length="80" mass="9338">MSPPVWHWQWSEWTHLIENLRHILRSWRHATNVGRLSLTWSLIFSREVQSVDPVSTAGSLIWLSGPYRTSSRTAALIIRT</sequence>
<protein>
    <submittedName>
        <fullName evidence="1">Uncharacterized protein</fullName>
    </submittedName>
</protein>
<evidence type="ECO:0000313" key="1">
    <source>
        <dbReference type="EMBL" id="PRY76565.1"/>
    </source>
</evidence>
<name>A0A2T0VX49_9RHOB</name>
<dbReference type="AlphaFoldDB" id="A0A2T0VX49"/>
<organism evidence="1 2">
    <name type="scientific">Yoonia maritima</name>
    <dbReference type="NCBI Taxonomy" id="1435347"/>
    <lineage>
        <taxon>Bacteria</taxon>
        <taxon>Pseudomonadati</taxon>
        <taxon>Pseudomonadota</taxon>
        <taxon>Alphaproteobacteria</taxon>
        <taxon>Rhodobacterales</taxon>
        <taxon>Paracoccaceae</taxon>
        <taxon>Yoonia</taxon>
    </lineage>
</organism>
<gene>
    <name evidence="1" type="ORF">CLV80_10829</name>
</gene>
<accession>A0A2T0VX49</accession>
<evidence type="ECO:0000313" key="2">
    <source>
        <dbReference type="Proteomes" id="UP000238007"/>
    </source>
</evidence>
<dbReference type="EMBL" id="PVTP01000008">
    <property type="protein sequence ID" value="PRY76565.1"/>
    <property type="molecule type" value="Genomic_DNA"/>
</dbReference>